<evidence type="ECO:0000313" key="9">
    <source>
        <dbReference type="Proteomes" id="UP000886876"/>
    </source>
</evidence>
<dbReference type="GO" id="GO:0055085">
    <property type="term" value="P:transmembrane transport"/>
    <property type="evidence" value="ECO:0007669"/>
    <property type="project" value="InterPro"/>
</dbReference>
<evidence type="ECO:0000256" key="5">
    <source>
        <dbReference type="ARBA" id="ARBA00023136"/>
    </source>
</evidence>
<dbReference type="PANTHER" id="PTHR30614:SF0">
    <property type="entry name" value="L-CYSTINE TRANSPORT SYSTEM PERMEASE PROTEIN TCYL"/>
    <property type="match status" value="1"/>
</dbReference>
<sequence>MNRWAPLGVLGRRKLAWQQQLQHRLDDGLPLTHGDKSPGSAARRNSLLAKAGSGAELSQSEKKQLAQLECVLSEKQTRSLLRSLGRSSRLLLGFRPISLLSRFVVWVIRGTPLMLQLLIVFYIPGYILPTNPWSFAEGRFAAAAVMFIINYACYFSEIYRGGIQGVPIGQQEAGQVLGMTKGQIFRHVTLLQMIKRIVPPMSNEIITLVKDTSLARIISYQEVIWAGYAFLKGSHGYSGLIWPLLFTGVYYLVFNGVVSFLLGRLERRLEFFR</sequence>
<evidence type="ECO:0000256" key="4">
    <source>
        <dbReference type="ARBA" id="ARBA00022989"/>
    </source>
</evidence>
<keyword evidence="5 6" id="KW-0472">Membrane</keyword>
<evidence type="ECO:0000256" key="2">
    <source>
        <dbReference type="ARBA" id="ARBA00022692"/>
    </source>
</evidence>
<accession>A0A9D1K9P3</accession>
<dbReference type="PANTHER" id="PTHR30614">
    <property type="entry name" value="MEMBRANE COMPONENT OF AMINO ACID ABC TRANSPORTER"/>
    <property type="match status" value="1"/>
</dbReference>
<dbReference type="EMBL" id="DVJS01000139">
    <property type="protein sequence ID" value="HIS97437.1"/>
    <property type="molecule type" value="Genomic_DNA"/>
</dbReference>
<protein>
    <submittedName>
        <fullName evidence="8">Amino acid ABC transporter permease</fullName>
    </submittedName>
</protein>
<comment type="caution">
    <text evidence="8">The sequence shown here is derived from an EMBL/GenBank/DDBJ whole genome shotgun (WGS) entry which is preliminary data.</text>
</comment>
<reference evidence="8" key="2">
    <citation type="journal article" date="2021" name="PeerJ">
        <title>Extensive microbial diversity within the chicken gut microbiome revealed by metagenomics and culture.</title>
        <authorList>
            <person name="Gilroy R."/>
            <person name="Ravi A."/>
            <person name="Getino M."/>
            <person name="Pursley I."/>
            <person name="Horton D.L."/>
            <person name="Alikhan N.F."/>
            <person name="Baker D."/>
            <person name="Gharbi K."/>
            <person name="Hall N."/>
            <person name="Watson M."/>
            <person name="Adriaenssens E.M."/>
            <person name="Foster-Nyarko E."/>
            <person name="Jarju S."/>
            <person name="Secka A."/>
            <person name="Antonio M."/>
            <person name="Oren A."/>
            <person name="Chaudhuri R.R."/>
            <person name="La Ragione R."/>
            <person name="Hildebrand F."/>
            <person name="Pallen M.J."/>
        </authorList>
    </citation>
    <scope>NUCLEOTIDE SEQUENCE</scope>
    <source>
        <strain evidence="8">ChiHecec3B27-6122</strain>
    </source>
</reference>
<name>A0A9D1K9P3_9FIRM</name>
<feature type="transmembrane region" description="Helical" evidence="6">
    <location>
        <begin position="103"/>
        <end position="123"/>
    </location>
</feature>
<keyword evidence="4 6" id="KW-1133">Transmembrane helix</keyword>
<gene>
    <name evidence="8" type="ORF">IAD42_05625</name>
</gene>
<evidence type="ECO:0000256" key="3">
    <source>
        <dbReference type="ARBA" id="ARBA00022970"/>
    </source>
</evidence>
<keyword evidence="2 6" id="KW-0812">Transmembrane</keyword>
<dbReference type="Proteomes" id="UP000886876">
    <property type="component" value="Unassembled WGS sequence"/>
</dbReference>
<keyword evidence="3" id="KW-0813">Transport</keyword>
<evidence type="ECO:0000313" key="8">
    <source>
        <dbReference type="EMBL" id="HIS97437.1"/>
    </source>
</evidence>
<feature type="domain" description="ABC transmembrane type-1" evidence="7">
    <location>
        <begin position="94"/>
        <end position="269"/>
    </location>
</feature>
<proteinExistence type="predicted"/>
<dbReference type="Pfam" id="PF00528">
    <property type="entry name" value="BPD_transp_1"/>
    <property type="match status" value="1"/>
</dbReference>
<dbReference type="AlphaFoldDB" id="A0A9D1K9P3"/>
<evidence type="ECO:0000256" key="1">
    <source>
        <dbReference type="ARBA" id="ARBA00004141"/>
    </source>
</evidence>
<dbReference type="GO" id="GO:0005886">
    <property type="term" value="C:plasma membrane"/>
    <property type="evidence" value="ECO:0007669"/>
    <property type="project" value="TreeGrafter"/>
</dbReference>
<reference evidence="8" key="1">
    <citation type="submission" date="2020-10" db="EMBL/GenBank/DDBJ databases">
        <authorList>
            <person name="Gilroy R."/>
        </authorList>
    </citation>
    <scope>NUCLEOTIDE SEQUENCE</scope>
    <source>
        <strain evidence="8">ChiHecec3B27-6122</strain>
    </source>
</reference>
<dbReference type="InterPro" id="IPR043429">
    <property type="entry name" value="ArtM/GltK/GlnP/TcyL/YhdX-like"/>
</dbReference>
<dbReference type="InterPro" id="IPR035906">
    <property type="entry name" value="MetI-like_sf"/>
</dbReference>
<dbReference type="SUPFAM" id="SSF161098">
    <property type="entry name" value="MetI-like"/>
    <property type="match status" value="1"/>
</dbReference>
<evidence type="ECO:0000259" key="7">
    <source>
        <dbReference type="Pfam" id="PF00528"/>
    </source>
</evidence>
<evidence type="ECO:0000256" key="6">
    <source>
        <dbReference type="SAM" id="Phobius"/>
    </source>
</evidence>
<dbReference type="GO" id="GO:0006865">
    <property type="term" value="P:amino acid transport"/>
    <property type="evidence" value="ECO:0007669"/>
    <property type="project" value="UniProtKB-KW"/>
</dbReference>
<dbReference type="CDD" id="cd06261">
    <property type="entry name" value="TM_PBP2"/>
    <property type="match status" value="1"/>
</dbReference>
<organism evidence="8 9">
    <name type="scientific">Candidatus Scatomorpha pullistercoris</name>
    <dbReference type="NCBI Taxonomy" id="2840929"/>
    <lineage>
        <taxon>Bacteria</taxon>
        <taxon>Bacillati</taxon>
        <taxon>Bacillota</taxon>
        <taxon>Clostridia</taxon>
        <taxon>Eubacteriales</taxon>
        <taxon>Candidatus Scatomorpha</taxon>
    </lineage>
</organism>
<dbReference type="Gene3D" id="1.10.3720.10">
    <property type="entry name" value="MetI-like"/>
    <property type="match status" value="1"/>
</dbReference>
<dbReference type="InterPro" id="IPR000515">
    <property type="entry name" value="MetI-like"/>
</dbReference>
<keyword evidence="3" id="KW-0029">Amino-acid transport</keyword>
<comment type="subcellular location">
    <subcellularLocation>
        <location evidence="1">Membrane</location>
        <topology evidence="1">Multi-pass membrane protein</topology>
    </subcellularLocation>
</comment>
<feature type="transmembrane region" description="Helical" evidence="6">
    <location>
        <begin position="240"/>
        <end position="263"/>
    </location>
</feature>